<evidence type="ECO:0000256" key="1">
    <source>
        <dbReference type="SAM" id="MobiDB-lite"/>
    </source>
</evidence>
<evidence type="ECO:0000256" key="2">
    <source>
        <dbReference type="SAM" id="SignalP"/>
    </source>
</evidence>
<feature type="region of interest" description="Disordered" evidence="1">
    <location>
        <begin position="47"/>
        <end position="86"/>
    </location>
</feature>
<dbReference type="Proteomes" id="UP001153709">
    <property type="component" value="Chromosome 4"/>
</dbReference>
<feature type="compositionally biased region" description="Pro residues" evidence="1">
    <location>
        <begin position="1254"/>
        <end position="1265"/>
    </location>
</feature>
<reference evidence="3" key="1">
    <citation type="submission" date="2022-01" db="EMBL/GenBank/DDBJ databases">
        <authorList>
            <person name="King R."/>
        </authorList>
    </citation>
    <scope>NUCLEOTIDE SEQUENCE</scope>
</reference>
<keyword evidence="2" id="KW-0732">Signal</keyword>
<feature type="compositionally biased region" description="Polar residues" evidence="1">
    <location>
        <begin position="54"/>
        <end position="71"/>
    </location>
</feature>
<protein>
    <submittedName>
        <fullName evidence="3">Uncharacterized protein</fullName>
    </submittedName>
</protein>
<feature type="compositionally biased region" description="Pro residues" evidence="1">
    <location>
        <begin position="1182"/>
        <end position="1216"/>
    </location>
</feature>
<evidence type="ECO:0000313" key="3">
    <source>
        <dbReference type="EMBL" id="CAH1278201.1"/>
    </source>
</evidence>
<feature type="chain" id="PRO_5040377451" evidence="2">
    <location>
        <begin position="26"/>
        <end position="1590"/>
    </location>
</feature>
<dbReference type="OrthoDB" id="10355468at2759"/>
<evidence type="ECO:0000313" key="4">
    <source>
        <dbReference type="Proteomes" id="UP001153709"/>
    </source>
</evidence>
<accession>A0A9P0E421</accession>
<feature type="signal peptide" evidence="2">
    <location>
        <begin position="1"/>
        <end position="25"/>
    </location>
</feature>
<name>A0A9P0E421_DIABA</name>
<organism evidence="3 4">
    <name type="scientific">Diabrotica balteata</name>
    <name type="common">Banded cucumber beetle</name>
    <dbReference type="NCBI Taxonomy" id="107213"/>
    <lineage>
        <taxon>Eukaryota</taxon>
        <taxon>Metazoa</taxon>
        <taxon>Ecdysozoa</taxon>
        <taxon>Arthropoda</taxon>
        <taxon>Hexapoda</taxon>
        <taxon>Insecta</taxon>
        <taxon>Pterygota</taxon>
        <taxon>Neoptera</taxon>
        <taxon>Endopterygota</taxon>
        <taxon>Coleoptera</taxon>
        <taxon>Polyphaga</taxon>
        <taxon>Cucujiformia</taxon>
        <taxon>Chrysomeloidea</taxon>
        <taxon>Chrysomelidae</taxon>
        <taxon>Galerucinae</taxon>
        <taxon>Diabroticina</taxon>
        <taxon>Diabroticites</taxon>
        <taxon>Diabrotica</taxon>
    </lineage>
</organism>
<sequence>MQRITVGVCLYILFSITCGLTATCATETKCELEDNCEQSNLDRIRRSVEDKKSTTWPESHSTTKGNSSTGSHLKKGLEDSSDDAFSTPVRKRQNLISFNENYECDSCNSIDFNTNMFGGQAGQTNIFGGQVGQTKIFGGQIGQTNIFGGQIGQTNIWGGQIGQIGGPGFVYYPPKVYNYTITQPTIIGRYNFTVPVPDSNIYNSLVNASFWKIFELPYFNSSFLGDLKYTFNNSFPLISWPSFQYPFWNYQENKYYNSSWMQSNFSSYINWIYNNYDNVIQMCEKYPYFAWPKDAYSYFSWINGNYYYYIINGIANRFNVSLDTRFPDITNQPVIKFNFPISIKSNVYLITISITQLIENNRFSINGIPSGQCICLSPILGNVPAGQQSWAYFLLDHSLAQHLNNQQPGFCFCPYYVNKNPNLNLDINQIVVQLETQSGVIGADFIICLYCKEKKGSPPVWYYFLLNRNTGKIPKEAKLGFCLNTRGEIGNIYQDLYPYPGFIIYPPHQINVAGYDIEQTGYCLCPNPNLKFPENTKIFNYFLRPLHGDTICSCPYPNADLFLPPNTRPSHIILCTENVPNININEVWPLLQLIENVKLSQYCLDGQYYPIIPQETDLKPSEDKKDKEEKQLNQIEPGICVCLSPVLSFNTIKWFINLKHVLSPNIENKKGFCFCPPGDASDSTVVPININELIQPGTCLCFKREISLNIWIYVLLNAGANDKGYDFCICPPACNPYIFSEQMIPGLILYEAQIIVTLDQRYIRKPGVCLCPSVNAKNKGIHYSLWPILFDQTFGNNRCFCPDIEFPVAPIKPQFNTYICLCSDNNKKTIFYLIKNDESANCPCSMIPDTSYNITLLPLPEDNGGNIVPDLVPSQEKHLLEPGTCICLFSITDVTNSQIENWFFSKQSKFLIENYNGQEFCFCPSYHISQNIIITTPPEYIKPGFCLLFERNQQNIWNYQILNQDLEISLTTSESTFTLCPYKPTVNVNFNVSISGIIVYPPVVDMNRVFYPGVCLCPSNSLHKTKGLYYILFPIKNTDPNNIYCSCPVQEPPSTEIIDITYEICLCEIVDFYNNYKNKFYIEFKPHKNNGGCTCSVENNGINGYPLPSYPDQYLNITIIVPPPVTRYPTLPTIKWTTFPPIKWSTLKPLNWSTSPMWPIEPPTYPTDTPGDQHTGTIIWPTKPPTWPTKPPTWPTKPPKWPTKPPTWPTKPPTWPTKPLTWPTKPPTWPTWPTTRPSPDHISKNPQTKVPHPTAKPKPTKQPPKPWGDIIGPEYCLCLSIKLNKNNEISWLFVISPPTSHTGGNNGESGYCFCPPTAVTPPSEVDNTQKHKPKPIQKNKCVCMAPYFTLMGQIEWYCFLIDIKSKQKYEESGSTFCFCPYVNNNQQPPNEINSGFPIYAPVYYPGVTYLCVCPTKISNSVKSWIYYTFYPITDKYFNFENGCCACPYSKPDTHTNNNIATPGICLCSTAVYPGSQTFILQQVDSSGNCNCNNGPVFVIYPPSSVFPQLDIEMNTITTSNGFQIDIALLLPVGFVGGQYLNFSVNVFSQILANCFQTGSFQSMSATPFVLKASPARLGLNQVNTGACYRQ</sequence>
<dbReference type="EMBL" id="OU898279">
    <property type="protein sequence ID" value="CAH1278201.1"/>
    <property type="molecule type" value="Genomic_DNA"/>
</dbReference>
<gene>
    <name evidence="3" type="ORF">DIABBA_LOCUS6362</name>
</gene>
<feature type="region of interest" description="Disordered" evidence="1">
    <location>
        <begin position="1180"/>
        <end position="1265"/>
    </location>
</feature>
<keyword evidence="4" id="KW-1185">Reference proteome</keyword>
<proteinExistence type="predicted"/>